<protein>
    <submittedName>
        <fullName evidence="6">Haloacid dehalogenase superfamily enzyme, subfamily IA</fullName>
    </submittedName>
</protein>
<keyword evidence="7" id="KW-1185">Reference proteome</keyword>
<dbReference type="InterPro" id="IPR006439">
    <property type="entry name" value="HAD-SF_hydro_IA"/>
</dbReference>
<evidence type="ECO:0000313" key="7">
    <source>
        <dbReference type="Proteomes" id="UP000186559"/>
    </source>
</evidence>
<dbReference type="SFLD" id="SFLDG01135">
    <property type="entry name" value="C1.5.6:_HAD__Beta-PGM__Phospha"/>
    <property type="match status" value="1"/>
</dbReference>
<dbReference type="NCBIfam" id="TIGR01549">
    <property type="entry name" value="HAD-SF-IA-v1"/>
    <property type="match status" value="1"/>
</dbReference>
<dbReference type="SFLD" id="SFLDS00003">
    <property type="entry name" value="Haloacid_Dehalogenase"/>
    <property type="match status" value="1"/>
</dbReference>
<dbReference type="STRING" id="1229727.Ga0080559_TMP4235"/>
<dbReference type="Gene3D" id="3.40.50.1000">
    <property type="entry name" value="HAD superfamily/HAD-like"/>
    <property type="match status" value="1"/>
</dbReference>
<keyword evidence="4" id="KW-0460">Magnesium</keyword>
<dbReference type="InterPro" id="IPR023214">
    <property type="entry name" value="HAD_sf"/>
</dbReference>
<dbReference type="InterPro" id="IPR023198">
    <property type="entry name" value="PGP-like_dom2"/>
</dbReference>
<evidence type="ECO:0000256" key="5">
    <source>
        <dbReference type="ARBA" id="ARBA00023277"/>
    </source>
</evidence>
<dbReference type="PRINTS" id="PR00413">
    <property type="entry name" value="HADHALOGNASE"/>
</dbReference>
<dbReference type="SFLD" id="SFLDG01129">
    <property type="entry name" value="C1.5:_HAD__Beta-PGM__Phosphata"/>
    <property type="match status" value="1"/>
</dbReference>
<dbReference type="AlphaFoldDB" id="A0A1U7DA44"/>
<dbReference type="InterPro" id="IPR041492">
    <property type="entry name" value="HAD_2"/>
</dbReference>
<dbReference type="SUPFAM" id="SSF56784">
    <property type="entry name" value="HAD-like"/>
    <property type="match status" value="1"/>
</dbReference>
<keyword evidence="5" id="KW-0119">Carbohydrate metabolism</keyword>
<dbReference type="Proteomes" id="UP000186559">
    <property type="component" value="Chromosome"/>
</dbReference>
<dbReference type="Gene3D" id="1.10.150.240">
    <property type="entry name" value="Putative phosphatase, domain 2"/>
    <property type="match status" value="1"/>
</dbReference>
<dbReference type="GO" id="GO:0003824">
    <property type="term" value="F:catalytic activity"/>
    <property type="evidence" value="ECO:0007669"/>
    <property type="project" value="UniProtKB-ARBA"/>
</dbReference>
<organism evidence="6 7">
    <name type="scientific">Salipiger profundus</name>
    <dbReference type="NCBI Taxonomy" id="1229727"/>
    <lineage>
        <taxon>Bacteria</taxon>
        <taxon>Pseudomonadati</taxon>
        <taxon>Pseudomonadota</taxon>
        <taxon>Alphaproteobacteria</taxon>
        <taxon>Rhodobacterales</taxon>
        <taxon>Roseobacteraceae</taxon>
        <taxon>Salipiger</taxon>
    </lineage>
</organism>
<dbReference type="PANTHER" id="PTHR46193:SF18">
    <property type="entry name" value="HEXITOL PHOSPHATASE B"/>
    <property type="match status" value="1"/>
</dbReference>
<sequence length="220" mass="24234">MAKALLFDLDGTLLVSDPLHIAVFGEFFAERGMPYSEEVYERQIHGSHNAEIFPRLFPGEDAKALAEEKERRFRERLAPGTPPMPGARALLDRAVERNWRLAVVTNAPRINAEHMLNAIGLRDYFETLVIGDECARGKPDPEPYLAAMRALDVSPRDCIAFEDSQSGMRAAARSGAFGVGVLSGVAPDRLIEVGAKATIRDFEDDTLPEILARLEGETTP</sequence>
<dbReference type="GO" id="GO:0046872">
    <property type="term" value="F:metal ion binding"/>
    <property type="evidence" value="ECO:0007669"/>
    <property type="project" value="UniProtKB-KW"/>
</dbReference>
<accession>A0A1U7DA44</accession>
<comment type="cofactor">
    <cofactor evidence="1">
        <name>Mg(2+)</name>
        <dbReference type="ChEBI" id="CHEBI:18420"/>
    </cofactor>
</comment>
<proteinExistence type="inferred from homology"/>
<reference evidence="6 7" key="1">
    <citation type="submission" date="2016-03" db="EMBL/GenBank/DDBJ databases">
        <title>Deep-sea bacteria in the southern Pacific.</title>
        <authorList>
            <person name="Tang K."/>
        </authorList>
    </citation>
    <scope>NUCLEOTIDE SEQUENCE [LARGE SCALE GENOMIC DNA]</scope>
    <source>
        <strain evidence="6 7">JLT2016</strain>
    </source>
</reference>
<dbReference type="OrthoDB" id="9782449at2"/>
<evidence type="ECO:0000256" key="2">
    <source>
        <dbReference type="ARBA" id="ARBA00006171"/>
    </source>
</evidence>
<dbReference type="NCBIfam" id="TIGR01509">
    <property type="entry name" value="HAD-SF-IA-v3"/>
    <property type="match status" value="1"/>
</dbReference>
<keyword evidence="3" id="KW-0479">Metal-binding</keyword>
<dbReference type="InterPro" id="IPR051600">
    <property type="entry name" value="Beta-PGM-like"/>
</dbReference>
<gene>
    <name evidence="6" type="ORF">Ga0080559_TMP4235</name>
</gene>
<evidence type="ECO:0000313" key="6">
    <source>
        <dbReference type="EMBL" id="APX25031.1"/>
    </source>
</evidence>
<dbReference type="RefSeq" id="WP_076624710.1">
    <property type="nucleotide sequence ID" value="NZ_BMEW01000006.1"/>
</dbReference>
<evidence type="ECO:0000256" key="3">
    <source>
        <dbReference type="ARBA" id="ARBA00022723"/>
    </source>
</evidence>
<name>A0A1U7DA44_9RHOB</name>
<comment type="similarity">
    <text evidence="2">Belongs to the HAD-like hydrolase superfamily. CbbY/CbbZ/Gph/YieH family.</text>
</comment>
<dbReference type="InterPro" id="IPR036412">
    <property type="entry name" value="HAD-like_sf"/>
</dbReference>
<evidence type="ECO:0000256" key="1">
    <source>
        <dbReference type="ARBA" id="ARBA00001946"/>
    </source>
</evidence>
<dbReference type="KEGG" id="tpro:Ga0080559_TMP4235"/>
<evidence type="ECO:0000256" key="4">
    <source>
        <dbReference type="ARBA" id="ARBA00022842"/>
    </source>
</evidence>
<dbReference type="EMBL" id="CP014796">
    <property type="protein sequence ID" value="APX25031.1"/>
    <property type="molecule type" value="Genomic_DNA"/>
</dbReference>
<dbReference type="Pfam" id="PF13419">
    <property type="entry name" value="HAD_2"/>
    <property type="match status" value="1"/>
</dbReference>
<dbReference type="PANTHER" id="PTHR46193">
    <property type="entry name" value="6-PHOSPHOGLUCONATE PHOSPHATASE"/>
    <property type="match status" value="1"/>
</dbReference>